<feature type="transmembrane region" description="Helical" evidence="1">
    <location>
        <begin position="228"/>
        <end position="249"/>
    </location>
</feature>
<dbReference type="Pfam" id="PF13687">
    <property type="entry name" value="DUF4153"/>
    <property type="match status" value="1"/>
</dbReference>
<organism evidence="2 3">
    <name type="scientific">Candidatus Kutchimonas denitrificans</name>
    <dbReference type="NCBI Taxonomy" id="3056748"/>
    <lineage>
        <taxon>Bacteria</taxon>
        <taxon>Pseudomonadati</taxon>
        <taxon>Gemmatimonadota</taxon>
        <taxon>Gemmatimonadia</taxon>
        <taxon>Candidatus Palauibacterales</taxon>
        <taxon>Candidatus Palauibacteraceae</taxon>
        <taxon>Candidatus Kutchimonas</taxon>
    </lineage>
</organism>
<feature type="transmembrane region" description="Helical" evidence="1">
    <location>
        <begin position="156"/>
        <end position="179"/>
    </location>
</feature>
<proteinExistence type="predicted"/>
<keyword evidence="1" id="KW-0812">Transmembrane</keyword>
<gene>
    <name evidence="2" type="ORF">GWO12_02785</name>
</gene>
<protein>
    <submittedName>
        <fullName evidence="2">DUF4153 domain-containing protein</fullName>
    </submittedName>
</protein>
<evidence type="ECO:0000313" key="2">
    <source>
        <dbReference type="EMBL" id="NIR74033.1"/>
    </source>
</evidence>
<comment type="caution">
    <text evidence="2">The sequence shown here is derived from an EMBL/GenBank/DDBJ whole genome shotgun (WGS) entry which is preliminary data.</text>
</comment>
<reference evidence="2 3" key="1">
    <citation type="submission" date="2020-01" db="EMBL/GenBank/DDBJ databases">
        <title>Genomes assembled from Gulf of Kutch pelagic sediment metagenomes.</title>
        <authorList>
            <person name="Chandrashekar M."/>
            <person name="Mahajan M.S."/>
            <person name="Dave K.J."/>
            <person name="Vatsa P."/>
            <person name="Nathani N.M."/>
        </authorList>
    </citation>
    <scope>NUCLEOTIDE SEQUENCE [LARGE SCALE GENOMIC DNA]</scope>
    <source>
        <strain evidence="2">KS3-K002</strain>
    </source>
</reference>
<feature type="transmembrane region" description="Helical" evidence="1">
    <location>
        <begin position="355"/>
        <end position="373"/>
    </location>
</feature>
<dbReference type="InterPro" id="IPR025291">
    <property type="entry name" value="DUF4153"/>
</dbReference>
<accession>A0AAE4Z5P1</accession>
<dbReference type="EMBL" id="JAACAK010000018">
    <property type="protein sequence ID" value="NIR74033.1"/>
    <property type="molecule type" value="Genomic_DNA"/>
</dbReference>
<evidence type="ECO:0000313" key="3">
    <source>
        <dbReference type="Proteomes" id="UP000702544"/>
    </source>
</evidence>
<dbReference type="Proteomes" id="UP000702544">
    <property type="component" value="Unassembled WGS sequence"/>
</dbReference>
<name>A0AAE4Z5P1_9BACT</name>
<feature type="transmembrane region" description="Helical" evidence="1">
    <location>
        <begin position="28"/>
        <end position="46"/>
    </location>
</feature>
<feature type="transmembrane region" description="Helical" evidence="1">
    <location>
        <begin position="86"/>
        <end position="105"/>
    </location>
</feature>
<keyword evidence="1" id="KW-1133">Transmembrane helix</keyword>
<feature type="transmembrane region" description="Helical" evidence="1">
    <location>
        <begin position="261"/>
        <end position="283"/>
    </location>
</feature>
<feature type="transmembrane region" description="Helical" evidence="1">
    <location>
        <begin position="295"/>
        <end position="316"/>
    </location>
</feature>
<dbReference type="AlphaFoldDB" id="A0AAE4Z5P1"/>
<sequence length="598" mass="66787">MDAEPVATSRFASIVNLARNARATFERFPFTLLTAFGAALMAHYLIETDFESGDAAMRVLVTAILGIPLLFSLRVLAEGRRWSRTVGAIAAAAGLVALFLFYLSLSESLIGADVYRFFLLVAAAHLFASFAPFLVRRGQENGFWQYNRSLLLRFTLAAFYSLVLFIGLSLALLACETLLEFDIEGHTYGQLWVWIAFLYNTWFFLAGIPEDFEALEQDDDYPTGLRIFTQYVLIPLVAVYLVILYAYVIRIIVEWDLPKGWVTYPVIGVSITGMLALLLVYPIRGRSGSAWISHYAHLFFWTLYPLIVLVAVAIWTRIAEYGVTERRYLVVVATGWLLGIALYFTLRQTRDIRTIPLSLCAVSLLAVLGPWSGTSVSKLSQLDRLRDLLTAEQVMTGGALDAEAKNIPFEQEHEISSIVRYLDDVHGLEAIRNWYARGEDLPDELTPSVALEKMGLNYRARWESAESFDFNITPPSPLSVAGFDYMYNLMEHGSDRGIRESAELDSTTFLTLSGTVITIGDPADPASQIRIDLAPRLLDLRAKRRAGSTLDQADGTLIRTNPAYRAVIHLANVGADVAGDSLTLRHINARVLVDVRRR</sequence>
<feature type="transmembrane region" description="Helical" evidence="1">
    <location>
        <begin position="117"/>
        <end position="135"/>
    </location>
</feature>
<feature type="transmembrane region" description="Helical" evidence="1">
    <location>
        <begin position="191"/>
        <end position="208"/>
    </location>
</feature>
<keyword evidence="1" id="KW-0472">Membrane</keyword>
<evidence type="ECO:0000256" key="1">
    <source>
        <dbReference type="SAM" id="Phobius"/>
    </source>
</evidence>
<feature type="transmembrane region" description="Helical" evidence="1">
    <location>
        <begin position="328"/>
        <end position="346"/>
    </location>
</feature>
<feature type="transmembrane region" description="Helical" evidence="1">
    <location>
        <begin position="58"/>
        <end position="77"/>
    </location>
</feature>